<dbReference type="PROSITE" id="PS00598">
    <property type="entry name" value="CHROMO_1"/>
    <property type="match status" value="1"/>
</dbReference>
<evidence type="ECO:0000256" key="1">
    <source>
        <dbReference type="ARBA" id="ARBA00004123"/>
    </source>
</evidence>
<feature type="region of interest" description="Disordered" evidence="3">
    <location>
        <begin position="174"/>
        <end position="416"/>
    </location>
</feature>
<reference evidence="5" key="1">
    <citation type="submission" date="2023-07" db="EMBL/GenBank/DDBJ databases">
        <authorList>
            <person name="Stuckert A."/>
        </authorList>
    </citation>
    <scope>NUCLEOTIDE SEQUENCE</scope>
</reference>
<feature type="compositionally biased region" description="Basic and acidic residues" evidence="3">
    <location>
        <begin position="243"/>
        <end position="297"/>
    </location>
</feature>
<evidence type="ECO:0000256" key="3">
    <source>
        <dbReference type="SAM" id="MobiDB-lite"/>
    </source>
</evidence>
<dbReference type="EMBL" id="CAUEEQ010008418">
    <property type="protein sequence ID" value="CAJ0932323.1"/>
    <property type="molecule type" value="Genomic_DNA"/>
</dbReference>
<comment type="subcellular location">
    <subcellularLocation>
        <location evidence="1">Nucleus</location>
    </subcellularLocation>
</comment>
<accession>A0ABN9L6K0</accession>
<dbReference type="InterPro" id="IPR016197">
    <property type="entry name" value="Chromo-like_dom_sf"/>
</dbReference>
<dbReference type="SMART" id="SM00298">
    <property type="entry name" value="CHROMO"/>
    <property type="match status" value="1"/>
</dbReference>
<protein>
    <recommendedName>
        <fullName evidence="4">Chromo domain-containing protein</fullName>
    </recommendedName>
</protein>
<feature type="region of interest" description="Disordered" evidence="3">
    <location>
        <begin position="1"/>
        <end position="37"/>
    </location>
</feature>
<evidence type="ECO:0000313" key="5">
    <source>
        <dbReference type="EMBL" id="CAJ0932323.1"/>
    </source>
</evidence>
<dbReference type="InterPro" id="IPR023779">
    <property type="entry name" value="Chromodomain_CS"/>
</dbReference>
<feature type="domain" description="Chromo" evidence="4">
    <location>
        <begin position="95"/>
        <end position="163"/>
    </location>
</feature>
<dbReference type="InterPro" id="IPR000953">
    <property type="entry name" value="Chromo/chromo_shadow_dom"/>
</dbReference>
<feature type="compositionally biased region" description="Basic residues" evidence="3">
    <location>
        <begin position="354"/>
        <end position="364"/>
    </location>
</feature>
<feature type="compositionally biased region" description="Basic and acidic residues" evidence="3">
    <location>
        <begin position="219"/>
        <end position="228"/>
    </location>
</feature>
<feature type="compositionally biased region" description="Basic and acidic residues" evidence="3">
    <location>
        <begin position="316"/>
        <end position="326"/>
    </location>
</feature>
<feature type="compositionally biased region" description="Basic and acidic residues" evidence="3">
    <location>
        <begin position="365"/>
        <end position="396"/>
    </location>
</feature>
<dbReference type="Gene3D" id="2.40.50.40">
    <property type="match status" value="1"/>
</dbReference>
<proteinExistence type="predicted"/>
<dbReference type="Pfam" id="PF00385">
    <property type="entry name" value="Chromo"/>
    <property type="match status" value="1"/>
</dbReference>
<sequence>MAEFAGHDGNGGASQGGELENAGAGTDKIEGAESEQERTRRTCLRWRVSWTPRLRSFSLPKKLINIDMGSLQPIAGFSDDLSVLQSDWLQRSHDHVNKSSLDYGHPGSDSRSCGGPGEVLYRVRWKGYDSEGDTWEPEAHLDDCKEVLLEFRRKQAEIKQKAAKKEALPKLSDLFDAESDSDSQQGNTDESIQKKKKKSKDEEDKKLQEDLKKKSKSGKSKEKSRTEAEPSENQLVDSKPKKRLSESSEDLSSKKPKKEEKKSKKEDHKDGKVKAVDELKEKKVKKVSELEKTEKVGSPEPEVNAKSVSSEVLVDDGDRPDQDEAVKSQVMVAEAPEEPATVLTMDMDVDDIKLKKKKKKHKRKAEKDNGKKAMFDETHVEKKSLKKQKSVDKVKEPAPIPKSARPSSEEKTPEIG</sequence>
<dbReference type="Proteomes" id="UP001176940">
    <property type="component" value="Unassembled WGS sequence"/>
</dbReference>
<dbReference type="InterPro" id="IPR023780">
    <property type="entry name" value="Chromo_domain"/>
</dbReference>
<keyword evidence="2" id="KW-0539">Nucleus</keyword>
<feature type="compositionally biased region" description="Basic and acidic residues" evidence="3">
    <location>
        <begin position="407"/>
        <end position="416"/>
    </location>
</feature>
<keyword evidence="6" id="KW-1185">Reference proteome</keyword>
<evidence type="ECO:0000313" key="6">
    <source>
        <dbReference type="Proteomes" id="UP001176940"/>
    </source>
</evidence>
<feature type="compositionally biased region" description="Basic and acidic residues" evidence="3">
    <location>
        <begin position="27"/>
        <end position="37"/>
    </location>
</feature>
<evidence type="ECO:0000259" key="4">
    <source>
        <dbReference type="PROSITE" id="PS50013"/>
    </source>
</evidence>
<dbReference type="PROSITE" id="PS50013">
    <property type="entry name" value="CHROMO_2"/>
    <property type="match status" value="1"/>
</dbReference>
<evidence type="ECO:0000256" key="2">
    <source>
        <dbReference type="ARBA" id="ARBA00023242"/>
    </source>
</evidence>
<comment type="caution">
    <text evidence="5">The sequence shown here is derived from an EMBL/GenBank/DDBJ whole genome shotgun (WGS) entry which is preliminary data.</text>
</comment>
<feature type="compositionally biased region" description="Basic and acidic residues" evidence="3">
    <location>
        <begin position="199"/>
        <end position="212"/>
    </location>
</feature>
<name>A0ABN9L6K0_9NEOB</name>
<dbReference type="SUPFAM" id="SSF54160">
    <property type="entry name" value="Chromo domain-like"/>
    <property type="match status" value="1"/>
</dbReference>
<organism evidence="5 6">
    <name type="scientific">Ranitomeya imitator</name>
    <name type="common">mimic poison frog</name>
    <dbReference type="NCBI Taxonomy" id="111125"/>
    <lineage>
        <taxon>Eukaryota</taxon>
        <taxon>Metazoa</taxon>
        <taxon>Chordata</taxon>
        <taxon>Craniata</taxon>
        <taxon>Vertebrata</taxon>
        <taxon>Euteleostomi</taxon>
        <taxon>Amphibia</taxon>
        <taxon>Batrachia</taxon>
        <taxon>Anura</taxon>
        <taxon>Neobatrachia</taxon>
        <taxon>Hyloidea</taxon>
        <taxon>Dendrobatidae</taxon>
        <taxon>Dendrobatinae</taxon>
        <taxon>Ranitomeya</taxon>
    </lineage>
</organism>
<gene>
    <name evidence="5" type="ORF">RIMI_LOCUS5035489</name>
</gene>